<evidence type="ECO:0000256" key="3">
    <source>
        <dbReference type="ARBA" id="ARBA00023029"/>
    </source>
</evidence>
<dbReference type="Gene3D" id="3.30.1360.40">
    <property type="match status" value="1"/>
</dbReference>
<feature type="domain" description="Topo IIA-type catalytic" evidence="9">
    <location>
        <begin position="49"/>
        <end position="497"/>
    </location>
</feature>
<feature type="active site" description="O-(5'-phospho-DNA)-tyrosine intermediate" evidence="6">
    <location>
        <position position="130"/>
    </location>
</feature>
<comment type="caution">
    <text evidence="10">The sequence shown here is derived from an EMBL/GenBank/DDBJ whole genome shotgun (WGS) entry which is preliminary data.</text>
</comment>
<accession>A0ABY3M9X0</accession>
<organism evidence="10 11">
    <name type="scientific">Bizionia gelidisalsuginis</name>
    <dbReference type="NCBI Taxonomy" id="291188"/>
    <lineage>
        <taxon>Bacteria</taxon>
        <taxon>Pseudomonadati</taxon>
        <taxon>Bacteroidota</taxon>
        <taxon>Flavobacteriia</taxon>
        <taxon>Flavobacteriales</taxon>
        <taxon>Flavobacteriaceae</taxon>
        <taxon>Bizionia</taxon>
    </lineage>
</organism>
<dbReference type="SMART" id="SM00434">
    <property type="entry name" value="TOP4c"/>
    <property type="match status" value="1"/>
</dbReference>
<name>A0ABY3M9X0_9FLAO</name>
<comment type="catalytic activity">
    <reaction evidence="1 6">
        <text>ATP-dependent breakage, passage and rejoining of double-stranded DNA.</text>
        <dbReference type="EC" id="5.6.2.2"/>
    </reaction>
</comment>
<feature type="region of interest" description="Disordered" evidence="8">
    <location>
        <begin position="1"/>
        <end position="21"/>
    </location>
</feature>
<feature type="compositionally biased region" description="Acidic residues" evidence="8">
    <location>
        <begin position="1"/>
        <end position="14"/>
    </location>
</feature>
<evidence type="ECO:0000256" key="7">
    <source>
        <dbReference type="SAM" id="Coils"/>
    </source>
</evidence>
<keyword evidence="5 6" id="KW-0413">Isomerase</keyword>
<dbReference type="Pfam" id="PF00521">
    <property type="entry name" value="DNA_topoisoIV"/>
    <property type="match status" value="1"/>
</dbReference>
<dbReference type="NCBIfam" id="NF007209">
    <property type="entry name" value="PRK09631.1"/>
    <property type="match status" value="1"/>
</dbReference>
<proteinExistence type="inferred from homology"/>
<feature type="coiled-coil region" evidence="7">
    <location>
        <begin position="425"/>
        <end position="459"/>
    </location>
</feature>
<evidence type="ECO:0000256" key="2">
    <source>
        <dbReference type="ARBA" id="ARBA00008263"/>
    </source>
</evidence>
<dbReference type="InterPro" id="IPR050220">
    <property type="entry name" value="Type_II_DNA_Topoisomerases"/>
</dbReference>
<dbReference type="RefSeq" id="WP_148381141.1">
    <property type="nucleotide sequence ID" value="NZ_VSKN01000011.1"/>
</dbReference>
<evidence type="ECO:0000256" key="8">
    <source>
        <dbReference type="SAM" id="MobiDB-lite"/>
    </source>
</evidence>
<evidence type="ECO:0000313" key="11">
    <source>
        <dbReference type="Proteomes" id="UP000323621"/>
    </source>
</evidence>
<dbReference type="NCBIfam" id="NF009397">
    <property type="entry name" value="PRK12758.1"/>
    <property type="match status" value="1"/>
</dbReference>
<evidence type="ECO:0000256" key="1">
    <source>
        <dbReference type="ARBA" id="ARBA00000185"/>
    </source>
</evidence>
<evidence type="ECO:0000313" key="10">
    <source>
        <dbReference type="EMBL" id="TYC12050.1"/>
    </source>
</evidence>
<dbReference type="Gene3D" id="1.10.268.10">
    <property type="entry name" value="Topoisomerase, domain 3"/>
    <property type="match status" value="1"/>
</dbReference>
<gene>
    <name evidence="10" type="ORF">ES677_09460</name>
</gene>
<reference evidence="10 11" key="1">
    <citation type="submission" date="2019-08" db="EMBL/GenBank/DDBJ databases">
        <title>Genomes of Antarctic Bizionia species.</title>
        <authorList>
            <person name="Bowman J.P."/>
        </authorList>
    </citation>
    <scope>NUCLEOTIDE SEQUENCE [LARGE SCALE GENOMIC DNA]</scope>
    <source>
        <strain evidence="10 11">IC164</strain>
    </source>
</reference>
<dbReference type="PANTHER" id="PTHR43493">
    <property type="entry name" value="DNA GYRASE/TOPOISOMERASE SUBUNIT A"/>
    <property type="match status" value="1"/>
</dbReference>
<dbReference type="Proteomes" id="UP000323621">
    <property type="component" value="Unassembled WGS sequence"/>
</dbReference>
<evidence type="ECO:0000256" key="5">
    <source>
        <dbReference type="ARBA" id="ARBA00023235"/>
    </source>
</evidence>
<feature type="compositionally biased region" description="Acidic residues" evidence="8">
    <location>
        <begin position="841"/>
        <end position="858"/>
    </location>
</feature>
<dbReference type="InterPro" id="IPR013760">
    <property type="entry name" value="Topo_IIA-like_dom_sf"/>
</dbReference>
<dbReference type="InterPro" id="IPR002205">
    <property type="entry name" value="Topo_IIA_dom_A"/>
</dbReference>
<keyword evidence="11" id="KW-1185">Reference proteome</keyword>
<keyword evidence="3 6" id="KW-0799">Topoisomerase</keyword>
<dbReference type="SUPFAM" id="SSF56719">
    <property type="entry name" value="Type II DNA topoisomerase"/>
    <property type="match status" value="1"/>
</dbReference>
<dbReference type="PROSITE" id="PS52040">
    <property type="entry name" value="TOPO_IIA"/>
    <property type="match status" value="1"/>
</dbReference>
<evidence type="ECO:0000256" key="6">
    <source>
        <dbReference type="PROSITE-ProRule" id="PRU01384"/>
    </source>
</evidence>
<comment type="similarity">
    <text evidence="2">Belongs to the type II topoisomerase GyrA/ParC subunit family.</text>
</comment>
<evidence type="ECO:0000259" key="9">
    <source>
        <dbReference type="PROSITE" id="PS52040"/>
    </source>
</evidence>
<sequence length="883" mass="100352">MAEDNDELTNDNLEDLNTQEPQETITRITGMYKEWFLDYASYVILERAVPAIEDGFKPVQRRIMHSMKDLDDGRYNKVANIVGHTMQYHPHGDASIADAMVQIGQKDLLIDTQGNWGNILTGDRAAAARYIEARISKFGMDVVFNPKITQWQSSYDGRRKEPINLPVMFPLLLAQGGEGIAVGLSTKILPHNFIELIDASVKHLQGKRFTILPDFPTAGIADCSDYNDGLRGGKVHVRAKISQLDKNTLVISEIPFGTTTSSLIDSVLKANDKGKIKIKKIEDNTAAEVEILIHLPSGLSPDKTIDALYAFTNCETSISPLGCVIENNKPLFVGVTEMLRRSTDNTVQLLKQELEIKLGEFEEQWHFASLERIFIENRIYRDIEEEETWDGVISAIEKGLQPHIKHLKRAVTVEDIARLTEIRIKRISKFDIDKAQQKIDALEEQIAEVKHHLAHLIEYAIAFFTRLKKEYGAGRERKTELRTFEDVDATKVVIRNTKLYVNKEEGFIGTSLKRDEYVCDCSDIDDIIAFTADGKMMVSKVDSKTFVGKGIIYVAVFKKKDKRTIYNLVYKDGSKGPSYIKRFAVTSITRDKEYDLTNGNKSSKALYFTANPNGEAEVITVFLRQVGSVKKLKWDIDFADILIKGRASKGNLVSKHPVKKIELKEKGVSTLKPRKIWYDDTVQRLNVDERGELVGEFRGEDRILVITQKGIAKTIIPEVTTHFDNDMLVMEKWVPKKPISAIYFDGEKEMYYVKRFIIENENREEQFISNHPNSFLEIVSTDWKPMAEIEFKKERGKDRKENEPINLEEFISIKGIAAQGNQLTKDRVNAIHIMESIPYEAPEEIPAEDLEVIEEEDMSVSKTTDDETKASNSEDDNGQSTLF</sequence>
<dbReference type="InterPro" id="IPR013757">
    <property type="entry name" value="Topo_IIA_A_a_sf"/>
</dbReference>
<dbReference type="EMBL" id="VSKN01000011">
    <property type="protein sequence ID" value="TYC12050.1"/>
    <property type="molecule type" value="Genomic_DNA"/>
</dbReference>
<keyword evidence="4 6" id="KW-0238">DNA-binding</keyword>
<keyword evidence="7" id="KW-0175">Coiled coil</keyword>
<protein>
    <submittedName>
        <fullName evidence="10">DNA gyrase/topoisomerase IV subunit A</fullName>
    </submittedName>
</protein>
<evidence type="ECO:0000256" key="4">
    <source>
        <dbReference type="ARBA" id="ARBA00023125"/>
    </source>
</evidence>
<dbReference type="PANTHER" id="PTHR43493:SF5">
    <property type="entry name" value="DNA GYRASE SUBUNIT A, CHLOROPLASTIC_MITOCHONDRIAL"/>
    <property type="match status" value="1"/>
</dbReference>
<feature type="region of interest" description="Disordered" evidence="8">
    <location>
        <begin position="840"/>
        <end position="883"/>
    </location>
</feature>
<dbReference type="Gene3D" id="3.90.199.10">
    <property type="entry name" value="Topoisomerase II, domain 5"/>
    <property type="match status" value="1"/>
</dbReference>
<dbReference type="InterPro" id="IPR013758">
    <property type="entry name" value="Topo_IIA_A/C_ab"/>
</dbReference>